<gene>
    <name evidence="1" type="ORF">OW729_10845</name>
</gene>
<accession>A0ABT4DD81</accession>
<dbReference type="RefSeq" id="WP_268061523.1">
    <property type="nucleotide sequence ID" value="NZ_JAPQFJ010000010.1"/>
</dbReference>
<dbReference type="EMBL" id="JAPQFJ010000010">
    <property type="protein sequence ID" value="MCY6959101.1"/>
    <property type="molecule type" value="Genomic_DNA"/>
</dbReference>
<keyword evidence="2" id="KW-1185">Reference proteome</keyword>
<comment type="caution">
    <text evidence="1">The sequence shown here is derived from an EMBL/GenBank/DDBJ whole genome shotgun (WGS) entry which is preliminary data.</text>
</comment>
<name>A0ABT4DD81_9CLOT</name>
<sequence length="86" mass="9445">MKKIAIEDSLTNVESYLKNAGYEVKKIDEKMKGNPACLNEYDAVVLNDLSRNMMGFEDAVTSVPTIDAVGMTAEQVKNIIESTATK</sequence>
<reference evidence="1" key="1">
    <citation type="submission" date="2022-12" db="EMBL/GenBank/DDBJ databases">
        <title>Clostridium sp. nov., isolated from industrial wastewater.</title>
        <authorList>
            <person name="Jiayan W."/>
        </authorList>
    </citation>
    <scope>NUCLEOTIDE SEQUENCE</scope>
    <source>
        <strain evidence="1">ZC22-4</strain>
    </source>
</reference>
<evidence type="ECO:0000313" key="1">
    <source>
        <dbReference type="EMBL" id="MCY6959101.1"/>
    </source>
</evidence>
<protein>
    <submittedName>
        <fullName evidence="1">YkuS family protein</fullName>
    </submittedName>
</protein>
<dbReference type="InterPro" id="IPR005370">
    <property type="entry name" value="UPF0180"/>
</dbReference>
<evidence type="ECO:0000313" key="2">
    <source>
        <dbReference type="Proteomes" id="UP001144612"/>
    </source>
</evidence>
<proteinExistence type="predicted"/>
<organism evidence="1 2">
    <name type="scientific">Clostridium brassicae</name>
    <dbReference type="NCBI Taxonomy" id="2999072"/>
    <lineage>
        <taxon>Bacteria</taxon>
        <taxon>Bacillati</taxon>
        <taxon>Bacillota</taxon>
        <taxon>Clostridia</taxon>
        <taxon>Eubacteriales</taxon>
        <taxon>Clostridiaceae</taxon>
        <taxon>Clostridium</taxon>
    </lineage>
</organism>
<dbReference type="Pfam" id="PF03698">
    <property type="entry name" value="UPF0180"/>
    <property type="match status" value="1"/>
</dbReference>
<dbReference type="Proteomes" id="UP001144612">
    <property type="component" value="Unassembled WGS sequence"/>
</dbReference>